<dbReference type="AlphaFoldDB" id="A0A2S0HTW0"/>
<dbReference type="Proteomes" id="UP000238442">
    <property type="component" value="Chromosome"/>
</dbReference>
<sequence length="463" mass="51176">MALSLSVCFAQNKQILYGFEEVPQNLLLNPGAKVPQKMHFGIPFLSQIHVNGGSSGVTVFDIFGESNVDINTRIRNKIFELKNTDFFTATQQLEIINFGWRASNEMYFSGGIYQELDFISYFPRDLAILAWEGNRDYLDYPFDLGELSATADLLTVYHFGVNKQLGKKLTAGLRLKLYSSMMSIRSTNNQGTFVTTLGGAESNNIYEHTVSNAEVTVNTSGIASLDGMDSADIPGEVIGRAFFGGNFGLGLDLGATYEINRDLTASASILDLGAVFHSKDAETYQATGTYTLDGIELIFPPLSAGQPTLPYYDNLEDEIEEEIPIDTITSGYTQFRPVKMNASVKYSFGKAVGKGVDCDCRNMGGSIERQQAVGLQFYSIFRPKGPQMAGTLFYYRRLWDFLAAKATYTVDSYSYSNVGLGLATDIGKFNFYIAADNLLRYGNLAKAKSVSLQLGFNIKFYEE</sequence>
<evidence type="ECO:0000259" key="1">
    <source>
        <dbReference type="Pfam" id="PF18990"/>
    </source>
</evidence>
<feature type="domain" description="DUF5723" evidence="1">
    <location>
        <begin position="30"/>
        <end position="436"/>
    </location>
</feature>
<dbReference type="RefSeq" id="WP_105214641.1">
    <property type="nucleotide sequence ID" value="NZ_CP027062.1"/>
</dbReference>
<evidence type="ECO:0000313" key="3">
    <source>
        <dbReference type="Proteomes" id="UP000238442"/>
    </source>
</evidence>
<dbReference type="InterPro" id="IPR043781">
    <property type="entry name" value="DUF5723"/>
</dbReference>
<accession>A0A2S0HTW0</accession>
<gene>
    <name evidence="2" type="ORF">C5O00_02460</name>
</gene>
<dbReference type="Pfam" id="PF18990">
    <property type="entry name" value="DUF5723"/>
    <property type="match status" value="1"/>
</dbReference>
<dbReference type="OrthoDB" id="975426at2"/>
<evidence type="ECO:0000313" key="2">
    <source>
        <dbReference type="EMBL" id="AVI50092.1"/>
    </source>
</evidence>
<keyword evidence="3" id="KW-1185">Reference proteome</keyword>
<reference evidence="2 3" key="1">
    <citation type="submission" date="2018-02" db="EMBL/GenBank/DDBJ databases">
        <title>Genomic analysis of the strain RR4-38 isolated from a seawater recirculating aquaculture system.</title>
        <authorList>
            <person name="Kim Y.-S."/>
            <person name="Jang Y.H."/>
            <person name="Kim K.-H."/>
        </authorList>
    </citation>
    <scope>NUCLEOTIDE SEQUENCE [LARGE SCALE GENOMIC DNA]</scope>
    <source>
        <strain evidence="2 3">RR4-38</strain>
    </source>
</reference>
<name>A0A2S0HTW0_9FLAO</name>
<dbReference type="EMBL" id="CP027062">
    <property type="protein sequence ID" value="AVI50092.1"/>
    <property type="molecule type" value="Genomic_DNA"/>
</dbReference>
<protein>
    <recommendedName>
        <fullName evidence="1">DUF5723 domain-containing protein</fullName>
    </recommendedName>
</protein>
<proteinExistence type="predicted"/>
<dbReference type="KEGG" id="aue:C5O00_02460"/>
<organism evidence="2 3">
    <name type="scientific">Pukyongia salina</name>
    <dbReference type="NCBI Taxonomy" id="2094025"/>
    <lineage>
        <taxon>Bacteria</taxon>
        <taxon>Pseudomonadati</taxon>
        <taxon>Bacteroidota</taxon>
        <taxon>Flavobacteriia</taxon>
        <taxon>Flavobacteriales</taxon>
        <taxon>Flavobacteriaceae</taxon>
        <taxon>Pukyongia</taxon>
    </lineage>
</organism>